<evidence type="ECO:0000256" key="1">
    <source>
        <dbReference type="SAM" id="MobiDB-lite"/>
    </source>
</evidence>
<reference evidence="3" key="1">
    <citation type="submission" date="2022-08" db="EMBL/GenBank/DDBJ databases">
        <title>Streptomyces changanensis sp. nov., an actinomycete isolated from soil.</title>
        <authorList>
            <person name="Wu H."/>
            <person name="Han L."/>
        </authorList>
    </citation>
    <scope>NUCLEOTIDE SEQUENCE</scope>
    <source>
        <strain evidence="3">HL-66</strain>
    </source>
</reference>
<evidence type="ECO:0000259" key="2">
    <source>
        <dbReference type="PROSITE" id="PS50943"/>
    </source>
</evidence>
<protein>
    <submittedName>
        <fullName evidence="3">Helix-turn-helix domain-containing protein</fullName>
    </submittedName>
</protein>
<dbReference type="Pfam" id="PF13560">
    <property type="entry name" value="HTH_31"/>
    <property type="match status" value="1"/>
</dbReference>
<organism evidence="3 4">
    <name type="scientific">Streptomyces changanensis</name>
    <dbReference type="NCBI Taxonomy" id="2964669"/>
    <lineage>
        <taxon>Bacteria</taxon>
        <taxon>Bacillati</taxon>
        <taxon>Actinomycetota</taxon>
        <taxon>Actinomycetes</taxon>
        <taxon>Kitasatosporales</taxon>
        <taxon>Streptomycetaceae</taxon>
        <taxon>Streptomyces</taxon>
    </lineage>
</organism>
<gene>
    <name evidence="3" type="ORF">NRO40_01560</name>
</gene>
<dbReference type="RefSeq" id="WP_257375309.1">
    <property type="nucleotide sequence ID" value="NZ_CP102332.1"/>
</dbReference>
<feature type="compositionally biased region" description="Low complexity" evidence="1">
    <location>
        <begin position="298"/>
        <end position="329"/>
    </location>
</feature>
<feature type="compositionally biased region" description="Low complexity" evidence="1">
    <location>
        <begin position="86"/>
        <end position="105"/>
    </location>
</feature>
<evidence type="ECO:0000313" key="4">
    <source>
        <dbReference type="Proteomes" id="UP001060150"/>
    </source>
</evidence>
<accession>A0ABY5N2J5</accession>
<dbReference type="SUPFAM" id="SSF47413">
    <property type="entry name" value="lambda repressor-like DNA-binding domains"/>
    <property type="match status" value="1"/>
</dbReference>
<sequence length="565" mass="56455">MERAGLADLLRELKERSGRSYGALAKQMHMSTSTLHRYCNGDAVPTEFAPVERLARLCGADREELLRLHRSWIVADEARRRAKAAASAAAEPSVPPVGTATAPAALPDRGPAPVPEAGAGPEAEPGAGPEAEPGAGPEAASGTDPKPAATTGPTAGPASGPEAASAPGPAPARAAGPRPEGAPAPVPAPDPTPAPPASGGALADGERSPAGENRADGTASGPEAEARAGRQPEAAPPERPDHAAGRRRRVRLLAAVAGTAVLAVSGAAVALTHRSLPSPAGPDVPTVVEGSAAPSTHARPGAGPTTPARRPATSPPAAASAPVGGTAPARPSPGGPGGPGGSGGGGAAPGGAGVRQVPAVPLTADVDPYVWKDPCSQVYVVDRPPAGMPPPPSEQGARGWVTALGGAPGGEMVIGVSLQGVGDETVVLKALHVRTVETSQPLPGNAYVMGVGCGGEARLQGHDVNLDAARPRPVPVAGYQGDRFLPASDFPYTVSRDDPQVLKITAHTSARHVRWYLELEWSSGGRSGTLRLDDRGRPFSTSAARGVPTYQFPPGAGGWGPFAAG</sequence>
<evidence type="ECO:0000313" key="3">
    <source>
        <dbReference type="EMBL" id="UUS29649.1"/>
    </source>
</evidence>
<proteinExistence type="predicted"/>
<feature type="compositionally biased region" description="Basic and acidic residues" evidence="1">
    <location>
        <begin position="204"/>
        <end position="215"/>
    </location>
</feature>
<dbReference type="InterPro" id="IPR010982">
    <property type="entry name" value="Lambda_DNA-bd_dom_sf"/>
</dbReference>
<feature type="region of interest" description="Disordered" evidence="1">
    <location>
        <begin position="275"/>
        <end position="354"/>
    </location>
</feature>
<dbReference type="EMBL" id="CP102332">
    <property type="protein sequence ID" value="UUS29649.1"/>
    <property type="molecule type" value="Genomic_DNA"/>
</dbReference>
<dbReference type="PROSITE" id="PS50943">
    <property type="entry name" value="HTH_CROC1"/>
    <property type="match status" value="1"/>
</dbReference>
<feature type="compositionally biased region" description="Low complexity" evidence="1">
    <location>
        <begin position="115"/>
        <end position="179"/>
    </location>
</feature>
<feature type="domain" description="HTH cro/C1-type" evidence="2">
    <location>
        <begin position="10"/>
        <end position="65"/>
    </location>
</feature>
<dbReference type="CDD" id="cd00093">
    <property type="entry name" value="HTH_XRE"/>
    <property type="match status" value="1"/>
</dbReference>
<dbReference type="Gene3D" id="1.10.260.40">
    <property type="entry name" value="lambda repressor-like DNA-binding domains"/>
    <property type="match status" value="1"/>
</dbReference>
<feature type="region of interest" description="Disordered" evidence="1">
    <location>
        <begin position="86"/>
        <end position="247"/>
    </location>
</feature>
<name>A0ABY5N2J5_9ACTN</name>
<dbReference type="SMART" id="SM00530">
    <property type="entry name" value="HTH_XRE"/>
    <property type="match status" value="1"/>
</dbReference>
<feature type="compositionally biased region" description="Pro residues" evidence="1">
    <location>
        <begin position="180"/>
        <end position="196"/>
    </location>
</feature>
<dbReference type="InterPro" id="IPR001387">
    <property type="entry name" value="Cro/C1-type_HTH"/>
</dbReference>
<feature type="compositionally biased region" description="Gly residues" evidence="1">
    <location>
        <begin position="337"/>
        <end position="353"/>
    </location>
</feature>
<feature type="compositionally biased region" description="Basic and acidic residues" evidence="1">
    <location>
        <begin position="224"/>
        <end position="244"/>
    </location>
</feature>
<keyword evidence="4" id="KW-1185">Reference proteome</keyword>
<dbReference type="Proteomes" id="UP001060150">
    <property type="component" value="Chromosome"/>
</dbReference>